<keyword evidence="1" id="KW-0812">Transmembrane</keyword>
<dbReference type="AlphaFoldDB" id="A0A165ZBH1"/>
<sequence length="115" mass="13308">MSRSYKEYKSTLSKDWNVSEAICGRSCVAFFYFILRVCSICSIAVVPLMHNILALRSAVWSGDFVRLSVGSNNCWSQDGADCTTLQSWKLHDHMSFSCYYCRPHDIAIRRLCHWR</sequence>
<dbReference type="EMBL" id="KV428198">
    <property type="protein sequence ID" value="KZT34135.1"/>
    <property type="molecule type" value="Genomic_DNA"/>
</dbReference>
<evidence type="ECO:0000313" key="3">
    <source>
        <dbReference type="Proteomes" id="UP000076798"/>
    </source>
</evidence>
<keyword evidence="1" id="KW-1133">Transmembrane helix</keyword>
<proteinExistence type="predicted"/>
<evidence type="ECO:0000313" key="2">
    <source>
        <dbReference type="EMBL" id="KZT34135.1"/>
    </source>
</evidence>
<evidence type="ECO:0000256" key="1">
    <source>
        <dbReference type="SAM" id="Phobius"/>
    </source>
</evidence>
<gene>
    <name evidence="2" type="ORF">SISSUDRAFT_313985</name>
</gene>
<organism evidence="2 3">
    <name type="scientific">Sistotremastrum suecicum HHB10207 ss-3</name>
    <dbReference type="NCBI Taxonomy" id="1314776"/>
    <lineage>
        <taxon>Eukaryota</taxon>
        <taxon>Fungi</taxon>
        <taxon>Dikarya</taxon>
        <taxon>Basidiomycota</taxon>
        <taxon>Agaricomycotina</taxon>
        <taxon>Agaricomycetes</taxon>
        <taxon>Sistotremastrales</taxon>
        <taxon>Sistotremastraceae</taxon>
        <taxon>Sistotremastrum</taxon>
    </lineage>
</organism>
<dbReference type="Proteomes" id="UP000076798">
    <property type="component" value="Unassembled WGS sequence"/>
</dbReference>
<feature type="transmembrane region" description="Helical" evidence="1">
    <location>
        <begin position="29"/>
        <end position="49"/>
    </location>
</feature>
<keyword evidence="3" id="KW-1185">Reference proteome</keyword>
<accession>A0A165ZBH1</accession>
<keyword evidence="1" id="KW-0472">Membrane</keyword>
<protein>
    <submittedName>
        <fullName evidence="2">Uncharacterized protein</fullName>
    </submittedName>
</protein>
<name>A0A165ZBH1_9AGAM</name>
<reference evidence="2 3" key="1">
    <citation type="journal article" date="2016" name="Mol. Biol. Evol.">
        <title>Comparative Genomics of Early-Diverging Mushroom-Forming Fungi Provides Insights into the Origins of Lignocellulose Decay Capabilities.</title>
        <authorList>
            <person name="Nagy L.G."/>
            <person name="Riley R."/>
            <person name="Tritt A."/>
            <person name="Adam C."/>
            <person name="Daum C."/>
            <person name="Floudas D."/>
            <person name="Sun H."/>
            <person name="Yadav J.S."/>
            <person name="Pangilinan J."/>
            <person name="Larsson K.H."/>
            <person name="Matsuura K."/>
            <person name="Barry K."/>
            <person name="Labutti K."/>
            <person name="Kuo R."/>
            <person name="Ohm R.A."/>
            <person name="Bhattacharya S.S."/>
            <person name="Shirouzu T."/>
            <person name="Yoshinaga Y."/>
            <person name="Martin F.M."/>
            <person name="Grigoriev I.V."/>
            <person name="Hibbett D.S."/>
        </authorList>
    </citation>
    <scope>NUCLEOTIDE SEQUENCE [LARGE SCALE GENOMIC DNA]</scope>
    <source>
        <strain evidence="2 3">HHB10207 ss-3</strain>
    </source>
</reference>